<feature type="compositionally biased region" description="Basic and acidic residues" evidence="1">
    <location>
        <begin position="114"/>
        <end position="125"/>
    </location>
</feature>
<dbReference type="Proteomes" id="UP000322234">
    <property type="component" value="Unassembled WGS sequence"/>
</dbReference>
<proteinExistence type="predicted"/>
<evidence type="ECO:0000313" key="2">
    <source>
        <dbReference type="EMBL" id="MXQ86305.1"/>
    </source>
</evidence>
<gene>
    <name evidence="2" type="ORF">E5288_WYG003215</name>
</gene>
<evidence type="ECO:0000256" key="1">
    <source>
        <dbReference type="SAM" id="MobiDB-lite"/>
    </source>
</evidence>
<organism evidence="2 3">
    <name type="scientific">Bos mutus</name>
    <name type="common">wild yak</name>
    <dbReference type="NCBI Taxonomy" id="72004"/>
    <lineage>
        <taxon>Eukaryota</taxon>
        <taxon>Metazoa</taxon>
        <taxon>Chordata</taxon>
        <taxon>Craniata</taxon>
        <taxon>Vertebrata</taxon>
        <taxon>Euteleostomi</taxon>
        <taxon>Mammalia</taxon>
        <taxon>Eutheria</taxon>
        <taxon>Laurasiatheria</taxon>
        <taxon>Artiodactyla</taxon>
        <taxon>Ruminantia</taxon>
        <taxon>Pecora</taxon>
        <taxon>Bovidae</taxon>
        <taxon>Bovinae</taxon>
        <taxon>Bos</taxon>
    </lineage>
</organism>
<dbReference type="AlphaFoldDB" id="A0A6B0R926"/>
<feature type="region of interest" description="Disordered" evidence="1">
    <location>
        <begin position="114"/>
        <end position="168"/>
    </location>
</feature>
<evidence type="ECO:0000313" key="3">
    <source>
        <dbReference type="Proteomes" id="UP000322234"/>
    </source>
</evidence>
<comment type="caution">
    <text evidence="2">The sequence shown here is derived from an EMBL/GenBank/DDBJ whole genome shotgun (WGS) entry which is preliminary data.</text>
</comment>
<accession>A0A6B0R926</accession>
<keyword evidence="3" id="KW-1185">Reference proteome</keyword>
<feature type="region of interest" description="Disordered" evidence="1">
    <location>
        <begin position="251"/>
        <end position="271"/>
    </location>
</feature>
<dbReference type="EMBL" id="VBQZ03000032">
    <property type="protein sequence ID" value="MXQ86305.1"/>
    <property type="molecule type" value="Genomic_DNA"/>
</dbReference>
<sequence length="271" mass="29969">MAEKAEREGRRELVSIYDRLSRVCVLLQSLGPAVTADQAGVIIGAWKKDGDSWVSVAVGSRLHEELLIWADHPISLAENGLDCMKRLKKNKQKNPWIAKREIKVKVQMFAKARDQDCPEERKDLNRSLSAPSPMLHRHSVPWPTTLETGPEAGHRPQKHPQHSEGTDCVSPAVQKLSGERHLPQRSRLPSSWAYARPRLNESTVLSNGGYSFAAVKGSFPIGTGVSVNPKNLVLPLNSSASIRFHAVDKAVDVQDQSGRDGPRDRFPESGL</sequence>
<name>A0A6B0R926_9CETA</name>
<reference evidence="2" key="1">
    <citation type="submission" date="2019-10" db="EMBL/GenBank/DDBJ databases">
        <title>The sequence and de novo assembly of the wild yak genome.</title>
        <authorList>
            <person name="Liu Y."/>
        </authorList>
    </citation>
    <scope>NUCLEOTIDE SEQUENCE [LARGE SCALE GENOMIC DNA]</scope>
    <source>
        <strain evidence="2">WY2019</strain>
    </source>
</reference>
<protein>
    <submittedName>
        <fullName evidence="2">Uncharacterized protein</fullName>
    </submittedName>
</protein>